<keyword evidence="1 2" id="KW-0238">DNA-binding</keyword>
<dbReference type="InterPro" id="IPR036388">
    <property type="entry name" value="WH-like_DNA-bd_sf"/>
</dbReference>
<evidence type="ECO:0000256" key="2">
    <source>
        <dbReference type="PROSITE-ProRule" id="PRU01091"/>
    </source>
</evidence>
<dbReference type="EMBL" id="RYFG02000116">
    <property type="protein sequence ID" value="TRW90724.1"/>
    <property type="molecule type" value="Genomic_DNA"/>
</dbReference>
<dbReference type="SMART" id="SM00862">
    <property type="entry name" value="Trans_reg_C"/>
    <property type="match status" value="1"/>
</dbReference>
<protein>
    <recommendedName>
        <fullName evidence="3">OmpR/PhoB-type domain-containing protein</fullName>
    </recommendedName>
</protein>
<organism evidence="4 5">
    <name type="scientific">Candidatus Methylobacter oryzae</name>
    <dbReference type="NCBI Taxonomy" id="2497749"/>
    <lineage>
        <taxon>Bacteria</taxon>
        <taxon>Pseudomonadati</taxon>
        <taxon>Pseudomonadota</taxon>
        <taxon>Gammaproteobacteria</taxon>
        <taxon>Methylococcales</taxon>
        <taxon>Methylococcaceae</taxon>
        <taxon>Methylobacter</taxon>
    </lineage>
</organism>
<evidence type="ECO:0000259" key="3">
    <source>
        <dbReference type="PROSITE" id="PS51755"/>
    </source>
</evidence>
<keyword evidence="5" id="KW-1185">Reference proteome</keyword>
<feature type="DNA-binding region" description="OmpR/PhoB-type" evidence="2">
    <location>
        <begin position="182"/>
        <end position="281"/>
    </location>
</feature>
<gene>
    <name evidence="4" type="ORF">EKO24_018175</name>
</gene>
<evidence type="ECO:0000313" key="5">
    <source>
        <dbReference type="Proteomes" id="UP000733744"/>
    </source>
</evidence>
<comment type="caution">
    <text evidence="4">The sequence shown here is derived from an EMBL/GenBank/DDBJ whole genome shotgun (WGS) entry which is preliminary data.</text>
</comment>
<evidence type="ECO:0000313" key="4">
    <source>
        <dbReference type="EMBL" id="TRW90724.1"/>
    </source>
</evidence>
<dbReference type="CDD" id="cd00383">
    <property type="entry name" value="trans_reg_C"/>
    <property type="match status" value="1"/>
</dbReference>
<dbReference type="InterPro" id="IPR016032">
    <property type="entry name" value="Sig_transdc_resp-reg_C-effctor"/>
</dbReference>
<feature type="domain" description="OmpR/PhoB-type" evidence="3">
    <location>
        <begin position="182"/>
        <end position="281"/>
    </location>
</feature>
<dbReference type="Proteomes" id="UP000733744">
    <property type="component" value="Unassembled WGS sequence"/>
</dbReference>
<dbReference type="InterPro" id="IPR001867">
    <property type="entry name" value="OmpR/PhoB-type_DNA-bd"/>
</dbReference>
<proteinExistence type="predicted"/>
<accession>A0ABY3C6U6</accession>
<reference evidence="4 5" key="1">
    <citation type="journal article" date="2019" name="Antonie Van Leeuwenhoek">
        <title>Description of 'Ca. Methylobacter oryzae' KRF1, a novel species from the environmentally important Methylobacter clade 2.</title>
        <authorList>
            <person name="Khatri K."/>
            <person name="Mohite J.A."/>
            <person name="Pandit P.S."/>
            <person name="Bahulikar R."/>
            <person name="Rahalkar M.C."/>
        </authorList>
    </citation>
    <scope>NUCLEOTIDE SEQUENCE [LARGE SCALE GENOMIC DNA]</scope>
    <source>
        <strain evidence="4 5">KRF1</strain>
    </source>
</reference>
<dbReference type="Gene3D" id="1.10.10.10">
    <property type="entry name" value="Winged helix-like DNA-binding domain superfamily/Winged helix DNA-binding domain"/>
    <property type="match status" value="1"/>
</dbReference>
<dbReference type="Pfam" id="PF00486">
    <property type="entry name" value="Trans_reg_C"/>
    <property type="match status" value="1"/>
</dbReference>
<dbReference type="SUPFAM" id="SSF46894">
    <property type="entry name" value="C-terminal effector domain of the bipartite response regulators"/>
    <property type="match status" value="1"/>
</dbReference>
<sequence length="301" mass="35536">MSVQTLCLFTLMDFTRTHMNTDFRIGLISDDPYHLGLLKGYCHAHRYRFFESTFDRESIKKMIQIQPNIIIIATDPVDIQTQKNSLDLIRDMSISHQIPVCYLRDINSPSNLPKELICWIDATLDAPLDINQLKAYLHNKFNLHNRFIQEKRSYHRRAAHDRRLSMFERKNDTFYHGRPTNDNCFMLEPFQIDQRSKSVLFNGKLLNLTRKEFELFELLAKDTDRVFMTHEIINHLWPENNRATKSDLYQYMHLLRKKIEDDPNNPQWILTVKGFGYKLNVPAKPSASNIQGIELAGHLNR</sequence>
<name>A0ABY3C6U6_9GAMM</name>
<dbReference type="PROSITE" id="PS51755">
    <property type="entry name" value="OMPR_PHOB"/>
    <property type="match status" value="1"/>
</dbReference>
<evidence type="ECO:0000256" key="1">
    <source>
        <dbReference type="ARBA" id="ARBA00023125"/>
    </source>
</evidence>